<dbReference type="AlphaFoldDB" id="A0A1I6R4P8"/>
<gene>
    <name evidence="3" type="ORF">SAMN04488006_2198</name>
</gene>
<dbReference type="OrthoDB" id="9810066at2"/>
<protein>
    <submittedName>
        <fullName evidence="3">Alpha/beta hydrolase family protein</fullName>
    </submittedName>
</protein>
<feature type="transmembrane region" description="Helical" evidence="1">
    <location>
        <begin position="149"/>
        <end position="168"/>
    </location>
</feature>
<dbReference type="Proteomes" id="UP000199312">
    <property type="component" value="Unassembled WGS sequence"/>
</dbReference>
<proteinExistence type="predicted"/>
<keyword evidence="1" id="KW-0812">Transmembrane</keyword>
<evidence type="ECO:0000313" key="4">
    <source>
        <dbReference type="Proteomes" id="UP000199312"/>
    </source>
</evidence>
<dbReference type="Pfam" id="PF01738">
    <property type="entry name" value="DLH"/>
    <property type="match status" value="1"/>
</dbReference>
<dbReference type="PANTHER" id="PTHR43265">
    <property type="entry name" value="ESTERASE ESTD"/>
    <property type="match status" value="1"/>
</dbReference>
<accession>A0A1I6R4P8</accession>
<dbReference type="STRING" id="593133.SAMN04488006_2198"/>
<dbReference type="InterPro" id="IPR053145">
    <property type="entry name" value="AB_hydrolase_Est10"/>
</dbReference>
<evidence type="ECO:0000256" key="1">
    <source>
        <dbReference type="SAM" id="Phobius"/>
    </source>
</evidence>
<keyword evidence="1" id="KW-0472">Membrane</keyword>
<dbReference type="GO" id="GO:0052689">
    <property type="term" value="F:carboxylic ester hydrolase activity"/>
    <property type="evidence" value="ECO:0007669"/>
    <property type="project" value="TreeGrafter"/>
</dbReference>
<feature type="transmembrane region" description="Helical" evidence="1">
    <location>
        <begin position="109"/>
        <end position="129"/>
    </location>
</feature>
<sequence length="221" mass="24869">MKIADVYKEIEIYIDNISLNGKLRIPENMECKGIILFSHGSGSSRLSNRNNFIANLLLDEGYASLLIDLLTTEEDLVYENRFDIDLLTDRLLKVTKWVRNYKHTKHLPIALFGASCGAASALNAAAYLGNKIKAVVLRSGRPDLVTYSLMYITAPTLFIVGGNDQVVVELNKRAKDQLKCHSELKIIEGASHLFTEIGKLEIVTKLSNSWFDKYLNNKVLY</sequence>
<dbReference type="PANTHER" id="PTHR43265:SF1">
    <property type="entry name" value="ESTERASE ESTD"/>
    <property type="match status" value="1"/>
</dbReference>
<dbReference type="InterPro" id="IPR002925">
    <property type="entry name" value="Dienelactn_hydro"/>
</dbReference>
<dbReference type="EMBL" id="FOZP01000005">
    <property type="protein sequence ID" value="SFS59656.1"/>
    <property type="molecule type" value="Genomic_DNA"/>
</dbReference>
<dbReference type="Gene3D" id="3.40.50.1820">
    <property type="entry name" value="alpha/beta hydrolase"/>
    <property type="match status" value="1"/>
</dbReference>
<organism evidence="3 4">
    <name type="scientific">Lutibacter maritimus</name>
    <dbReference type="NCBI Taxonomy" id="593133"/>
    <lineage>
        <taxon>Bacteria</taxon>
        <taxon>Pseudomonadati</taxon>
        <taxon>Bacteroidota</taxon>
        <taxon>Flavobacteriia</taxon>
        <taxon>Flavobacteriales</taxon>
        <taxon>Flavobacteriaceae</taxon>
        <taxon>Lutibacter</taxon>
    </lineage>
</organism>
<dbReference type="RefSeq" id="WP_090226177.1">
    <property type="nucleotide sequence ID" value="NZ_FOZP01000005.1"/>
</dbReference>
<name>A0A1I6R4P8_9FLAO</name>
<keyword evidence="3" id="KW-0378">Hydrolase</keyword>
<dbReference type="SUPFAM" id="SSF53474">
    <property type="entry name" value="alpha/beta-Hydrolases"/>
    <property type="match status" value="1"/>
</dbReference>
<evidence type="ECO:0000313" key="3">
    <source>
        <dbReference type="EMBL" id="SFS59656.1"/>
    </source>
</evidence>
<dbReference type="InterPro" id="IPR029058">
    <property type="entry name" value="AB_hydrolase_fold"/>
</dbReference>
<keyword evidence="1" id="KW-1133">Transmembrane helix</keyword>
<reference evidence="4" key="1">
    <citation type="submission" date="2016-10" db="EMBL/GenBank/DDBJ databases">
        <authorList>
            <person name="Varghese N."/>
            <person name="Submissions S."/>
        </authorList>
    </citation>
    <scope>NUCLEOTIDE SEQUENCE [LARGE SCALE GENOMIC DNA]</scope>
    <source>
        <strain evidence="4">DSM 24450</strain>
    </source>
</reference>
<feature type="domain" description="Dienelactone hydrolase" evidence="2">
    <location>
        <begin position="21"/>
        <end position="196"/>
    </location>
</feature>
<evidence type="ECO:0000259" key="2">
    <source>
        <dbReference type="Pfam" id="PF01738"/>
    </source>
</evidence>
<keyword evidence="4" id="KW-1185">Reference proteome</keyword>